<proteinExistence type="predicted"/>
<sequence>MRKDTRFKFNAYLSRVAELNGVSTDDVAKKFTVEPSVTQTLMTTLQMSSAFLTKINIVPVDELKGEKVGVGVNGTIASTTDTTGDDERKTADFTALESNKYECAQINFDFHIRYKQLDLWARFQDFQTRIRDAIIKRQSLDFIMAGFNGIERAATSDRKKNPMLQDVATGWLQKYRNEAPARVMSKVTDEDGTVISDVIRVGKNGDYANLDALVMDATSNLIDEIYQDDPELVVITGRKLMADKYFPIVNQEQANTESLAADIIISQKRIGNLPAVRVPYFPADGLMVTRLDNLSIYFMDDAHRRAIIEEPKKDRVENYESMNIDYVVEAYAAGCLIENIKLGDFTPPAAPESASAPAAPESGE</sequence>
<name>A0A8S5PZS1_9CAUD</name>
<organism evidence="1">
    <name type="scientific">Myoviridae sp. ctZzC3</name>
    <dbReference type="NCBI Taxonomy" id="2825130"/>
    <lineage>
        <taxon>Viruses</taxon>
        <taxon>Duplodnaviria</taxon>
        <taxon>Heunggongvirae</taxon>
        <taxon>Uroviricota</taxon>
        <taxon>Caudoviricetes</taxon>
    </lineage>
</organism>
<dbReference type="InterPro" id="IPR006441">
    <property type="entry name" value="Phage_P2_GpN"/>
</dbReference>
<protein>
    <submittedName>
        <fullName evidence="1">Major capsid protein</fullName>
    </submittedName>
</protein>
<reference evidence="1" key="1">
    <citation type="journal article" date="2021" name="Proc. Natl. Acad. Sci. U.S.A.">
        <title>A Catalog of Tens of Thousands of Viruses from Human Metagenomes Reveals Hidden Associations with Chronic Diseases.</title>
        <authorList>
            <person name="Tisza M.J."/>
            <person name="Buck C.B."/>
        </authorList>
    </citation>
    <scope>NUCLEOTIDE SEQUENCE</scope>
    <source>
        <strain evidence="1">CtZzC3</strain>
    </source>
</reference>
<dbReference type="EMBL" id="BK015551">
    <property type="protein sequence ID" value="DAE12410.1"/>
    <property type="molecule type" value="Genomic_DNA"/>
</dbReference>
<dbReference type="NCBIfam" id="TIGR01551">
    <property type="entry name" value="major_capsid_P2"/>
    <property type="match status" value="1"/>
</dbReference>
<evidence type="ECO:0000313" key="1">
    <source>
        <dbReference type="EMBL" id="DAE12410.1"/>
    </source>
</evidence>
<accession>A0A8S5PZS1</accession>
<dbReference type="Pfam" id="PF05125">
    <property type="entry name" value="Phage_cap_P2"/>
    <property type="match status" value="1"/>
</dbReference>